<organism evidence="2">
    <name type="scientific">Drosophila melanogaster</name>
    <name type="common">Fruit fly</name>
    <dbReference type="NCBI Taxonomy" id="7227"/>
    <lineage>
        <taxon>Eukaryota</taxon>
        <taxon>Metazoa</taxon>
        <taxon>Ecdysozoa</taxon>
        <taxon>Arthropoda</taxon>
        <taxon>Hexapoda</taxon>
        <taxon>Insecta</taxon>
        <taxon>Pterygota</taxon>
        <taxon>Neoptera</taxon>
        <taxon>Endopterygota</taxon>
        <taxon>Diptera</taxon>
        <taxon>Brachycera</taxon>
        <taxon>Muscomorpha</taxon>
        <taxon>Ephydroidea</taxon>
        <taxon>Drosophilidae</taxon>
        <taxon>Drosophila</taxon>
        <taxon>Sophophora</taxon>
    </lineage>
</organism>
<name>Q6IHU8_DROME</name>
<feature type="compositionally biased region" description="Basic residues" evidence="1">
    <location>
        <begin position="107"/>
        <end position="120"/>
    </location>
</feature>
<sequence length="136" mass="15000">MNTTGDLFPFPGLHLQLRLRLHPPPLPAHPFLLSLTLYKARSTHNPPITMGQARNSTFRRHLICATASLFHTSQAEGTKPFHGRAADGNGDPQAGGSKGSQGGTRRLWQRQKGTQKRHKYYGQAANELQEPNINGV</sequence>
<evidence type="ECO:0000256" key="1">
    <source>
        <dbReference type="SAM" id="MobiDB-lite"/>
    </source>
</evidence>
<reference evidence="2" key="1">
    <citation type="journal article" date="2003" name="Genome Biol.">
        <title>An integrated gene annotation and transcriptional profiling approach towards the full gene content of the Drosophila genome.</title>
        <authorList>
            <person name="Hild M."/>
            <person name="Beckmann B."/>
            <person name="Haas S.A."/>
            <person name="Koch B."/>
            <person name="Solovyev V."/>
            <person name="Busold C."/>
            <person name="Fellenberg K."/>
            <person name="Boutros M."/>
            <person name="Vingron M."/>
            <person name="Sauer F."/>
            <person name="Hoheisel J.D."/>
            <person name="Paro R."/>
        </authorList>
    </citation>
    <scope>NUCLEOTIDE SEQUENCE</scope>
</reference>
<feature type="region of interest" description="Disordered" evidence="1">
    <location>
        <begin position="74"/>
        <end position="136"/>
    </location>
</feature>
<gene>
    <name evidence="2" type="ORF">HDC00888</name>
</gene>
<protein>
    <submittedName>
        <fullName evidence="2">HDC00888</fullName>
    </submittedName>
</protein>
<dbReference type="EMBL" id="BK003318">
    <property type="protein sequence ID" value="DAA03517.1"/>
    <property type="molecule type" value="Genomic_DNA"/>
</dbReference>
<dbReference type="AlphaFoldDB" id="Q6IHU8"/>
<evidence type="ECO:0000313" key="2">
    <source>
        <dbReference type="EMBL" id="DAA03517.1"/>
    </source>
</evidence>
<accession>Q6IHU8</accession>
<proteinExistence type="predicted"/>